<protein>
    <submittedName>
        <fullName evidence="2">Uncharacterized protein</fullName>
    </submittedName>
</protein>
<dbReference type="Proteomes" id="UP000800096">
    <property type="component" value="Unassembled WGS sequence"/>
</dbReference>
<feature type="region of interest" description="Disordered" evidence="1">
    <location>
        <begin position="1"/>
        <end position="56"/>
    </location>
</feature>
<name>A0A6A5QCQ4_AMPQU</name>
<feature type="region of interest" description="Disordered" evidence="1">
    <location>
        <begin position="139"/>
        <end position="185"/>
    </location>
</feature>
<evidence type="ECO:0000313" key="3">
    <source>
        <dbReference type="Proteomes" id="UP000800096"/>
    </source>
</evidence>
<dbReference type="EMBL" id="ML979140">
    <property type="protein sequence ID" value="KAF1912628.1"/>
    <property type="molecule type" value="Genomic_DNA"/>
</dbReference>
<gene>
    <name evidence="2" type="ORF">BDU57DRAFT_583090</name>
</gene>
<evidence type="ECO:0000256" key="1">
    <source>
        <dbReference type="SAM" id="MobiDB-lite"/>
    </source>
</evidence>
<proteinExistence type="predicted"/>
<accession>A0A6A5QCQ4</accession>
<sequence>MQTRVQRTRDAMRKTKPTVRPTVPLKTTTKQAVAEGKPMAKTTAEPIAQTKSKTEEKPVQDKLVTIVEDVVALEPKATQTVSFNPTAKLTTVIEKPTGKTLPPTLTIPSALDDIVSDPNLHGEGGEFLMSGGLGVETATDDCPVPDETTWNDENTTWDHETEEQSNKTSWAQLGDEWDPSKGLNW</sequence>
<dbReference type="AlphaFoldDB" id="A0A6A5QCQ4"/>
<reference evidence="2" key="1">
    <citation type="journal article" date="2020" name="Stud. Mycol.">
        <title>101 Dothideomycetes genomes: a test case for predicting lifestyles and emergence of pathogens.</title>
        <authorList>
            <person name="Haridas S."/>
            <person name="Albert R."/>
            <person name="Binder M."/>
            <person name="Bloem J."/>
            <person name="Labutti K."/>
            <person name="Salamov A."/>
            <person name="Andreopoulos B."/>
            <person name="Baker S."/>
            <person name="Barry K."/>
            <person name="Bills G."/>
            <person name="Bluhm B."/>
            <person name="Cannon C."/>
            <person name="Castanera R."/>
            <person name="Culley D."/>
            <person name="Daum C."/>
            <person name="Ezra D."/>
            <person name="Gonzalez J."/>
            <person name="Henrissat B."/>
            <person name="Kuo A."/>
            <person name="Liang C."/>
            <person name="Lipzen A."/>
            <person name="Lutzoni F."/>
            <person name="Magnuson J."/>
            <person name="Mondo S."/>
            <person name="Nolan M."/>
            <person name="Ohm R."/>
            <person name="Pangilinan J."/>
            <person name="Park H.-J."/>
            <person name="Ramirez L."/>
            <person name="Alfaro M."/>
            <person name="Sun H."/>
            <person name="Tritt A."/>
            <person name="Yoshinaga Y."/>
            <person name="Zwiers L.-H."/>
            <person name="Turgeon B."/>
            <person name="Goodwin S."/>
            <person name="Spatafora J."/>
            <person name="Crous P."/>
            <person name="Grigoriev I."/>
        </authorList>
    </citation>
    <scope>NUCLEOTIDE SEQUENCE</scope>
    <source>
        <strain evidence="2">HMLAC05119</strain>
    </source>
</reference>
<evidence type="ECO:0000313" key="2">
    <source>
        <dbReference type="EMBL" id="KAF1912628.1"/>
    </source>
</evidence>
<feature type="compositionally biased region" description="Basic and acidic residues" evidence="1">
    <location>
        <begin position="156"/>
        <end position="165"/>
    </location>
</feature>
<organism evidence="2 3">
    <name type="scientific">Ampelomyces quisqualis</name>
    <name type="common">Powdery mildew agent</name>
    <dbReference type="NCBI Taxonomy" id="50730"/>
    <lineage>
        <taxon>Eukaryota</taxon>
        <taxon>Fungi</taxon>
        <taxon>Dikarya</taxon>
        <taxon>Ascomycota</taxon>
        <taxon>Pezizomycotina</taxon>
        <taxon>Dothideomycetes</taxon>
        <taxon>Pleosporomycetidae</taxon>
        <taxon>Pleosporales</taxon>
        <taxon>Pleosporineae</taxon>
        <taxon>Phaeosphaeriaceae</taxon>
        <taxon>Ampelomyces</taxon>
    </lineage>
</organism>
<keyword evidence="3" id="KW-1185">Reference proteome</keyword>